<accession>A0A1R3RGK6</accession>
<sequence length="489" mass="55138">MSASTPVIIQSGLFGPDLYSPGEGIASQLSEDMRIVEELRKSWSPDMAPRLFDALNPVGSYDAHMRYIMLQESQAWMEPLKEFPDHSLLPMAAPSRLASVPRGKFLLKAMAEVFPTPDTPFWHAVAEQVYGFVWCLADINVLCRQCVQGTCAVGVLACFPDYLHFLESLTHILDICTQRVAKYIEHVHRNHGAGPECKVMDAWLMVVQAVYIDVLHPKAKRLQFPDNELQSIQNRLISSAGRALALHAQLEQPHPLIGNDDEVNAVAFASTVMHDLCDFRHDNTANEYYNLLTIISAHTGVLSVAMIRRFCIDVWAWAVDNRALWAIHLAGRELAWQIYMARYQTGLLLDNILPPRTGKERSKVDPYGDAVLNGLNPLLNGTKPVGPSLEPENYSLRERCQNPKRYDELLQHCTQHFHECPDCRNFGVMTWQERVPVIGAAYGMKYTDCSCLNTISTYMILSSPVRLWWLADPTARYTGPQGKWSALLC</sequence>
<evidence type="ECO:0000313" key="2">
    <source>
        <dbReference type="Proteomes" id="UP000188318"/>
    </source>
</evidence>
<protein>
    <submittedName>
        <fullName evidence="1">Uncharacterized protein</fullName>
    </submittedName>
</protein>
<organism evidence="1 2">
    <name type="scientific">Aspergillus carbonarius (strain ITEM 5010)</name>
    <dbReference type="NCBI Taxonomy" id="602072"/>
    <lineage>
        <taxon>Eukaryota</taxon>
        <taxon>Fungi</taxon>
        <taxon>Dikarya</taxon>
        <taxon>Ascomycota</taxon>
        <taxon>Pezizomycotina</taxon>
        <taxon>Eurotiomycetes</taxon>
        <taxon>Eurotiomycetidae</taxon>
        <taxon>Eurotiales</taxon>
        <taxon>Aspergillaceae</taxon>
        <taxon>Aspergillus</taxon>
        <taxon>Aspergillus subgen. Circumdati</taxon>
    </lineage>
</organism>
<dbReference type="Proteomes" id="UP000188318">
    <property type="component" value="Unassembled WGS sequence"/>
</dbReference>
<dbReference type="OMA" id="QIYMARY"/>
<name>A0A1R3RGK6_ASPC5</name>
<proteinExistence type="predicted"/>
<dbReference type="VEuPathDB" id="FungiDB:ASPCADRAFT_53374"/>
<keyword evidence="2" id="KW-1185">Reference proteome</keyword>
<dbReference type="OrthoDB" id="4378483at2759"/>
<reference evidence="2" key="1">
    <citation type="journal article" date="2017" name="Genome Biol.">
        <title>Comparative genomics reveals high biological diversity and specific adaptations in the industrially and medically important fungal genus Aspergillus.</title>
        <authorList>
            <person name="de Vries R.P."/>
            <person name="Riley R."/>
            <person name="Wiebenga A."/>
            <person name="Aguilar-Osorio G."/>
            <person name="Amillis S."/>
            <person name="Uchima C.A."/>
            <person name="Anderluh G."/>
            <person name="Asadollahi M."/>
            <person name="Askin M."/>
            <person name="Barry K."/>
            <person name="Battaglia E."/>
            <person name="Bayram O."/>
            <person name="Benocci T."/>
            <person name="Braus-Stromeyer S.A."/>
            <person name="Caldana C."/>
            <person name="Canovas D."/>
            <person name="Cerqueira G.C."/>
            <person name="Chen F."/>
            <person name="Chen W."/>
            <person name="Choi C."/>
            <person name="Clum A."/>
            <person name="Dos Santos R.A."/>
            <person name="Damasio A.R."/>
            <person name="Diallinas G."/>
            <person name="Emri T."/>
            <person name="Fekete E."/>
            <person name="Flipphi M."/>
            <person name="Freyberg S."/>
            <person name="Gallo A."/>
            <person name="Gournas C."/>
            <person name="Habgood R."/>
            <person name="Hainaut M."/>
            <person name="Harispe M.L."/>
            <person name="Henrissat B."/>
            <person name="Hilden K.S."/>
            <person name="Hope R."/>
            <person name="Hossain A."/>
            <person name="Karabika E."/>
            <person name="Karaffa L."/>
            <person name="Karanyi Z."/>
            <person name="Krasevec N."/>
            <person name="Kuo A."/>
            <person name="Kusch H."/>
            <person name="LaButti K."/>
            <person name="Lagendijk E.L."/>
            <person name="Lapidus A."/>
            <person name="Levasseur A."/>
            <person name="Lindquist E."/>
            <person name="Lipzen A."/>
            <person name="Logrieco A.F."/>
            <person name="MacCabe A."/>
            <person name="Maekelae M.R."/>
            <person name="Malavazi I."/>
            <person name="Melin P."/>
            <person name="Meyer V."/>
            <person name="Mielnichuk N."/>
            <person name="Miskei M."/>
            <person name="Molnar A.P."/>
            <person name="Mule G."/>
            <person name="Ngan C.Y."/>
            <person name="Orejas M."/>
            <person name="Orosz E."/>
            <person name="Ouedraogo J.P."/>
            <person name="Overkamp K.M."/>
            <person name="Park H.-S."/>
            <person name="Perrone G."/>
            <person name="Piumi F."/>
            <person name="Punt P.J."/>
            <person name="Ram A.F."/>
            <person name="Ramon A."/>
            <person name="Rauscher S."/>
            <person name="Record E."/>
            <person name="Riano-Pachon D.M."/>
            <person name="Robert V."/>
            <person name="Roehrig J."/>
            <person name="Ruller R."/>
            <person name="Salamov A."/>
            <person name="Salih N.S."/>
            <person name="Samson R.A."/>
            <person name="Sandor E."/>
            <person name="Sanguinetti M."/>
            <person name="Schuetze T."/>
            <person name="Sepcic K."/>
            <person name="Shelest E."/>
            <person name="Sherlock G."/>
            <person name="Sophianopoulou V."/>
            <person name="Squina F.M."/>
            <person name="Sun H."/>
            <person name="Susca A."/>
            <person name="Todd R.B."/>
            <person name="Tsang A."/>
            <person name="Unkles S.E."/>
            <person name="van de Wiele N."/>
            <person name="van Rossen-Uffink D."/>
            <person name="Oliveira J.V."/>
            <person name="Vesth T.C."/>
            <person name="Visser J."/>
            <person name="Yu J.-H."/>
            <person name="Zhou M."/>
            <person name="Andersen M.R."/>
            <person name="Archer D.B."/>
            <person name="Baker S.E."/>
            <person name="Benoit I."/>
            <person name="Brakhage A.A."/>
            <person name="Braus G.H."/>
            <person name="Fischer R."/>
            <person name="Frisvad J.C."/>
            <person name="Goldman G.H."/>
            <person name="Houbraken J."/>
            <person name="Oakley B."/>
            <person name="Pocsi I."/>
            <person name="Scazzocchio C."/>
            <person name="Seiboth B."/>
            <person name="vanKuyk P.A."/>
            <person name="Wortman J."/>
            <person name="Dyer P.S."/>
            <person name="Grigoriev I.V."/>
        </authorList>
    </citation>
    <scope>NUCLEOTIDE SEQUENCE [LARGE SCALE GENOMIC DNA]</scope>
    <source>
        <strain evidence="2">ITEM 5010</strain>
    </source>
</reference>
<evidence type="ECO:0000313" key="1">
    <source>
        <dbReference type="EMBL" id="OOF93615.1"/>
    </source>
</evidence>
<gene>
    <name evidence="1" type="ORF">ASPCADRAFT_53374</name>
</gene>
<dbReference type="EMBL" id="KV907504">
    <property type="protein sequence ID" value="OOF93615.1"/>
    <property type="molecule type" value="Genomic_DNA"/>
</dbReference>
<dbReference type="AlphaFoldDB" id="A0A1R3RGK6"/>